<evidence type="ECO:0000256" key="4">
    <source>
        <dbReference type="ARBA" id="ARBA00022729"/>
    </source>
</evidence>
<feature type="compositionally biased region" description="Polar residues" evidence="7">
    <location>
        <begin position="1131"/>
        <end position="1140"/>
    </location>
</feature>
<feature type="compositionally biased region" description="Basic and acidic residues" evidence="7">
    <location>
        <begin position="980"/>
        <end position="990"/>
    </location>
</feature>
<evidence type="ECO:0000256" key="5">
    <source>
        <dbReference type="ARBA" id="ARBA00022989"/>
    </source>
</evidence>
<name>A0A7H8QMB0_TALRU</name>
<dbReference type="SMART" id="SM01320">
    <property type="entry name" value="TRP_N"/>
    <property type="match status" value="1"/>
</dbReference>
<feature type="transmembrane region" description="Helical" evidence="8">
    <location>
        <begin position="444"/>
        <end position="469"/>
    </location>
</feature>
<comment type="similarity">
    <text evidence="2">Belongs to the transient receptor potential (TRP) ion channel family.</text>
</comment>
<dbReference type="RefSeq" id="XP_035341238.1">
    <property type="nucleotide sequence ID" value="XM_035485345.1"/>
</dbReference>
<dbReference type="InterPro" id="IPR040241">
    <property type="entry name" value="TRP_Flc/Pkd2-like"/>
</dbReference>
<accession>A0A7H8QMB0</accession>
<evidence type="ECO:0000256" key="3">
    <source>
        <dbReference type="ARBA" id="ARBA00022692"/>
    </source>
</evidence>
<dbReference type="PANTHER" id="PTHR31145">
    <property type="entry name" value="INTEGRAL MEMBRANE PROTEIN (AFU_ORTHOLOGUE AFUA_7G01610)"/>
    <property type="match status" value="1"/>
</dbReference>
<dbReference type="KEGG" id="trg:TRUGW13939_02151"/>
<feature type="transmembrane region" description="Helical" evidence="8">
    <location>
        <begin position="529"/>
        <end position="546"/>
    </location>
</feature>
<dbReference type="EMBL" id="CP055898">
    <property type="protein sequence ID" value="QKX55059.1"/>
    <property type="molecule type" value="Genomic_DNA"/>
</dbReference>
<evidence type="ECO:0000256" key="2">
    <source>
        <dbReference type="ARBA" id="ARBA00010642"/>
    </source>
</evidence>
<keyword evidence="5 8" id="KW-1133">Transmembrane helix</keyword>
<dbReference type="PANTHER" id="PTHR31145:SF6">
    <property type="entry name" value="INTEGRAL MEMBRANE PROTEIN (AFU_ORTHOLOGUE AFUA_7G01610)"/>
    <property type="match status" value="1"/>
</dbReference>
<dbReference type="Pfam" id="PF14558">
    <property type="entry name" value="TRP_N"/>
    <property type="match status" value="1"/>
</dbReference>
<feature type="region of interest" description="Disordered" evidence="7">
    <location>
        <begin position="32"/>
        <end position="52"/>
    </location>
</feature>
<feature type="compositionally biased region" description="Polar residues" evidence="7">
    <location>
        <begin position="745"/>
        <end position="763"/>
    </location>
</feature>
<keyword evidence="4" id="KW-0732">Signal</keyword>
<sequence>MVVTAPRNNRPADREPSCLSWPSRRLSADEKYEMHQSQISAPSLRPRRRPRHTMQRVCNGSWMAMCLLFLLLSFVTSTEAAFINFDNCLEPTILDDPSQLQFVPLFFSVVYDPSPGPNPLNITVYGNVTGVASGDTEPAPGSPEWDDPKNTAGKIPDVVDNDGNLTFTTLFTTLDLLSYSPYDEPSEFCPSVHGGCPLSPVFHANASDPNALRSFTVSHNIESSYQFASLSSTLRVKSGDTQGTDLACISAVITPELGSSLRNSLAFIPLVILIFVAIANIMGSVYSPWGSTDMFRWTSNYGRDEDLLRLVTPGFADCLQYIQFITLTGALTLDYPGFFQPIIAQGAWSALMFNQSFVSDTDGTTPVFDGVYFVNGTYGMDRYTRYVGFAADKDAWPGSMIWLLVIIAGVTVLTQLAFGFRWIYHRLADVPEEDLRAKNVPFTLGNVIRIIFNFLLLPILSLAMFQLVIAPKSPAYSVALAVILILLLLCFAFWVIRLITTARPRAYLFDDLSTVLLYGPLYNTYCDDAAPFAVVPIFITFIRAIAIGALQPSGIAQVVLLAICEVAFVLVLVAFRPYPSPTSMNLYQCVFALVRFLVVVLSVTFAPALGISEQTKGWIGYAILVLHGVMLVFGFFLNALQTLIEVVARLAGAGGVEGGATRGGLTKVFGARQLSRRNPRSSTRQSMASDAAMLANMDDRSTPFGESRARSLSGSSAFLLRNQISDGPVSTAYDAGSAHGGTHSRAGSSGMYTPTTPGTSSAFSHPAGYQPMTTPKMGSFLGLKPEAIDPYYRPPRPKSKAPDTPVSGSGERQQNSSDSDTEDNAGEQEATSRPVPAAYLGAARDEPDLEDSRPNQKDYAVREVDFYYRVRGPALSHKGTRKLKTGPADPTGPVSSASGWFHRFMGGKTKEPSKGFEVVRSTRARPAGLFPPAEDEEYHEPYRDEPGAQNPNKGGAGGHSRDVSGATASSNNDSDQAEGPGKEEKSKEPFRLPQIDAGGSIELPSRVGSRSSVFTTSSRPPVPRKSSRRQTQIDGSGSEEPELVTIPGSPEPVADHESHHPVSSELLQPSDSQARLPFAASDSGSKNSQDDRNGSVASTSSTIHRTASAEPGRPSGMGYVLQHRAGASIHQPGSENTITGSAAELVVEQNADSESK</sequence>
<dbReference type="InterPro" id="IPR010308">
    <property type="entry name" value="TRP_C"/>
</dbReference>
<feature type="transmembrane region" description="Helical" evidence="8">
    <location>
        <begin position="618"/>
        <end position="640"/>
    </location>
</feature>
<feature type="compositionally biased region" description="Polar residues" evidence="7">
    <location>
        <begin position="806"/>
        <end position="818"/>
    </location>
</feature>
<proteinExistence type="inferred from homology"/>
<evidence type="ECO:0000256" key="6">
    <source>
        <dbReference type="ARBA" id="ARBA00023136"/>
    </source>
</evidence>
<evidence type="ECO:0000256" key="8">
    <source>
        <dbReference type="SAM" id="Phobius"/>
    </source>
</evidence>
<feature type="transmembrane region" description="Helical" evidence="8">
    <location>
        <begin position="590"/>
        <end position="611"/>
    </location>
</feature>
<protein>
    <recommendedName>
        <fullName evidence="9">ML-like domain-containing protein</fullName>
    </recommendedName>
</protein>
<dbReference type="GO" id="GO:0055085">
    <property type="term" value="P:transmembrane transport"/>
    <property type="evidence" value="ECO:0007669"/>
    <property type="project" value="TreeGrafter"/>
</dbReference>
<gene>
    <name evidence="10" type="ORF">TRUGW13939_02151</name>
</gene>
<organism evidence="10 11">
    <name type="scientific">Talaromyces rugulosus</name>
    <name type="common">Penicillium rugulosum</name>
    <dbReference type="NCBI Taxonomy" id="121627"/>
    <lineage>
        <taxon>Eukaryota</taxon>
        <taxon>Fungi</taxon>
        <taxon>Dikarya</taxon>
        <taxon>Ascomycota</taxon>
        <taxon>Pezizomycotina</taxon>
        <taxon>Eurotiomycetes</taxon>
        <taxon>Eurotiomycetidae</taxon>
        <taxon>Eurotiales</taxon>
        <taxon>Trichocomaceae</taxon>
        <taxon>Talaromyces</taxon>
        <taxon>Talaromyces sect. Islandici</taxon>
    </lineage>
</organism>
<evidence type="ECO:0000256" key="7">
    <source>
        <dbReference type="SAM" id="MobiDB-lite"/>
    </source>
</evidence>
<dbReference type="Proteomes" id="UP000509510">
    <property type="component" value="Chromosome I"/>
</dbReference>
<evidence type="ECO:0000313" key="10">
    <source>
        <dbReference type="EMBL" id="QKX55059.1"/>
    </source>
</evidence>
<feature type="region of interest" description="Disordered" evidence="7">
    <location>
        <begin position="731"/>
        <end position="859"/>
    </location>
</feature>
<feature type="region of interest" description="Disordered" evidence="7">
    <location>
        <begin position="872"/>
        <end position="1141"/>
    </location>
</feature>
<feature type="compositionally biased region" description="Polar residues" evidence="7">
    <location>
        <begin position="1095"/>
        <end position="1105"/>
    </location>
</feature>
<feature type="transmembrane region" description="Helical" evidence="8">
    <location>
        <begin position="476"/>
        <end position="496"/>
    </location>
</feature>
<evidence type="ECO:0000256" key="1">
    <source>
        <dbReference type="ARBA" id="ARBA00004141"/>
    </source>
</evidence>
<evidence type="ECO:0000259" key="9">
    <source>
        <dbReference type="SMART" id="SM01320"/>
    </source>
</evidence>
<feature type="compositionally biased region" description="Basic and acidic residues" evidence="7">
    <location>
        <begin position="843"/>
        <end position="859"/>
    </location>
</feature>
<dbReference type="GO" id="GO:0016020">
    <property type="term" value="C:membrane"/>
    <property type="evidence" value="ECO:0007669"/>
    <property type="project" value="UniProtKB-SubCell"/>
</dbReference>
<dbReference type="Pfam" id="PF06011">
    <property type="entry name" value="TRP"/>
    <property type="match status" value="1"/>
</dbReference>
<keyword evidence="3 8" id="KW-0812">Transmembrane</keyword>
<feature type="transmembrane region" description="Helical" evidence="8">
    <location>
        <begin position="401"/>
        <end position="424"/>
    </location>
</feature>
<feature type="transmembrane region" description="Helical" evidence="8">
    <location>
        <begin position="558"/>
        <end position="578"/>
    </location>
</feature>
<comment type="subcellular location">
    <subcellularLocation>
        <location evidence="1">Membrane</location>
        <topology evidence="1">Multi-pass membrane protein</topology>
    </subcellularLocation>
</comment>
<feature type="transmembrane region" description="Helical" evidence="8">
    <location>
        <begin position="57"/>
        <end position="75"/>
    </location>
</feature>
<dbReference type="GeneID" id="55989660"/>
<dbReference type="OrthoDB" id="5312224at2759"/>
<dbReference type="AlphaFoldDB" id="A0A7H8QMB0"/>
<feature type="transmembrane region" description="Helical" evidence="8">
    <location>
        <begin position="265"/>
        <end position="286"/>
    </location>
</feature>
<keyword evidence="11" id="KW-1185">Reference proteome</keyword>
<dbReference type="InterPro" id="IPR032800">
    <property type="entry name" value="TRP_N"/>
</dbReference>
<reference evidence="11" key="1">
    <citation type="submission" date="2020-06" db="EMBL/GenBank/DDBJ databases">
        <title>A chromosome-scale genome assembly of Talaromyces rugulosus W13939.</title>
        <authorList>
            <person name="Wang B."/>
            <person name="Guo L."/>
            <person name="Ye K."/>
            <person name="Wang L."/>
        </authorList>
    </citation>
    <scope>NUCLEOTIDE SEQUENCE [LARGE SCALE GENOMIC DNA]</scope>
    <source>
        <strain evidence="11">W13939</strain>
    </source>
</reference>
<evidence type="ECO:0000313" key="11">
    <source>
        <dbReference type="Proteomes" id="UP000509510"/>
    </source>
</evidence>
<feature type="compositionally biased region" description="Basic and acidic residues" evidence="7">
    <location>
        <begin position="1053"/>
        <end position="1062"/>
    </location>
</feature>
<keyword evidence="6 8" id="KW-0472">Membrane</keyword>
<feature type="domain" description="ML-like" evidence="9">
    <location>
        <begin position="78"/>
        <end position="260"/>
    </location>
</feature>